<name>A1VLL5_POLNA</name>
<feature type="domain" description="Phosphoethanolamine transferase N-terminal" evidence="11">
    <location>
        <begin position="76"/>
        <end position="221"/>
    </location>
</feature>
<feature type="transmembrane region" description="Helical" evidence="9">
    <location>
        <begin position="63"/>
        <end position="86"/>
    </location>
</feature>
<dbReference type="InterPro" id="IPR012549">
    <property type="entry name" value="EptA-like_N"/>
</dbReference>
<feature type="transmembrane region" description="Helical" evidence="9">
    <location>
        <begin position="29"/>
        <end position="51"/>
    </location>
</feature>
<evidence type="ECO:0000256" key="4">
    <source>
        <dbReference type="ARBA" id="ARBA00022679"/>
    </source>
</evidence>
<evidence type="ECO:0000313" key="12">
    <source>
        <dbReference type="EMBL" id="ABM36543.1"/>
    </source>
</evidence>
<dbReference type="OrthoDB" id="9786870at2"/>
<keyword evidence="13" id="KW-1185">Reference proteome</keyword>
<dbReference type="Pfam" id="PF00884">
    <property type="entry name" value="Sulfatase"/>
    <property type="match status" value="1"/>
</dbReference>
<dbReference type="eggNOG" id="COG2194">
    <property type="taxonomic scope" value="Bacteria"/>
</dbReference>
<dbReference type="PANTHER" id="PTHR30443">
    <property type="entry name" value="INNER MEMBRANE PROTEIN"/>
    <property type="match status" value="1"/>
</dbReference>
<dbReference type="GO" id="GO:0005886">
    <property type="term" value="C:plasma membrane"/>
    <property type="evidence" value="ECO:0007669"/>
    <property type="project" value="UniProtKB-SubCell"/>
</dbReference>
<evidence type="ECO:0000256" key="8">
    <source>
        <dbReference type="SAM" id="MobiDB-lite"/>
    </source>
</evidence>
<dbReference type="GO" id="GO:0016776">
    <property type="term" value="F:phosphotransferase activity, phosphate group as acceptor"/>
    <property type="evidence" value="ECO:0007669"/>
    <property type="project" value="TreeGrafter"/>
</dbReference>
<dbReference type="HOGENOM" id="CLU_018534_1_0_4"/>
<dbReference type="Gene3D" id="3.40.720.10">
    <property type="entry name" value="Alkaline Phosphatase, subunit A"/>
    <property type="match status" value="1"/>
</dbReference>
<dbReference type="SUPFAM" id="SSF53649">
    <property type="entry name" value="Alkaline phosphatase-like"/>
    <property type="match status" value="1"/>
</dbReference>
<keyword evidence="7 9" id="KW-0472">Membrane</keyword>
<dbReference type="GO" id="GO:0009244">
    <property type="term" value="P:lipopolysaccharide core region biosynthetic process"/>
    <property type="evidence" value="ECO:0007669"/>
    <property type="project" value="TreeGrafter"/>
</dbReference>
<gene>
    <name evidence="12" type="ordered locus">Pnap_1228</name>
</gene>
<feature type="region of interest" description="Disordered" evidence="8">
    <location>
        <begin position="1"/>
        <end position="20"/>
    </location>
</feature>
<feature type="transmembrane region" description="Helical" evidence="9">
    <location>
        <begin position="93"/>
        <end position="115"/>
    </location>
</feature>
<dbReference type="Proteomes" id="UP000000644">
    <property type="component" value="Chromosome"/>
</dbReference>
<evidence type="ECO:0000256" key="3">
    <source>
        <dbReference type="ARBA" id="ARBA00022519"/>
    </source>
</evidence>
<evidence type="ECO:0000259" key="11">
    <source>
        <dbReference type="Pfam" id="PF08019"/>
    </source>
</evidence>
<accession>A1VLL5</accession>
<dbReference type="CDD" id="cd16017">
    <property type="entry name" value="LptA"/>
    <property type="match status" value="1"/>
</dbReference>
<evidence type="ECO:0000256" key="1">
    <source>
        <dbReference type="ARBA" id="ARBA00004429"/>
    </source>
</evidence>
<keyword evidence="4" id="KW-0808">Transferase</keyword>
<feature type="transmembrane region" description="Helical" evidence="9">
    <location>
        <begin position="135"/>
        <end position="156"/>
    </location>
</feature>
<evidence type="ECO:0000259" key="10">
    <source>
        <dbReference type="Pfam" id="PF00884"/>
    </source>
</evidence>
<evidence type="ECO:0000256" key="7">
    <source>
        <dbReference type="ARBA" id="ARBA00023136"/>
    </source>
</evidence>
<feature type="transmembrane region" description="Helical" evidence="9">
    <location>
        <begin position="168"/>
        <end position="190"/>
    </location>
</feature>
<protein>
    <submittedName>
        <fullName evidence="12">Sulfatase</fullName>
    </submittedName>
</protein>
<evidence type="ECO:0000313" key="13">
    <source>
        <dbReference type="Proteomes" id="UP000000644"/>
    </source>
</evidence>
<dbReference type="NCBIfam" id="NF028537">
    <property type="entry name" value="P_eth_NH2_trans"/>
    <property type="match status" value="1"/>
</dbReference>
<feature type="domain" description="Sulfatase N-terminal" evidence="10">
    <location>
        <begin position="251"/>
        <end position="545"/>
    </location>
</feature>
<keyword evidence="2" id="KW-1003">Cell membrane</keyword>
<dbReference type="STRING" id="365044.Pnap_1228"/>
<dbReference type="InterPro" id="IPR058130">
    <property type="entry name" value="PEA_transf_C"/>
</dbReference>
<organism evidence="12 13">
    <name type="scientific">Polaromonas naphthalenivorans (strain CJ2)</name>
    <dbReference type="NCBI Taxonomy" id="365044"/>
    <lineage>
        <taxon>Bacteria</taxon>
        <taxon>Pseudomonadati</taxon>
        <taxon>Pseudomonadota</taxon>
        <taxon>Betaproteobacteria</taxon>
        <taxon>Burkholderiales</taxon>
        <taxon>Comamonadaceae</taxon>
        <taxon>Polaromonas</taxon>
    </lineage>
</organism>
<evidence type="ECO:0000256" key="6">
    <source>
        <dbReference type="ARBA" id="ARBA00022989"/>
    </source>
</evidence>
<dbReference type="RefSeq" id="WP_011800636.1">
    <property type="nucleotide sequence ID" value="NC_008781.1"/>
</dbReference>
<dbReference type="PANTHER" id="PTHR30443:SF0">
    <property type="entry name" value="PHOSPHOETHANOLAMINE TRANSFERASE EPTA"/>
    <property type="match status" value="1"/>
</dbReference>
<dbReference type="InterPro" id="IPR017850">
    <property type="entry name" value="Alkaline_phosphatase_core_sf"/>
</dbReference>
<evidence type="ECO:0000256" key="2">
    <source>
        <dbReference type="ARBA" id="ARBA00022475"/>
    </source>
</evidence>
<keyword evidence="6 9" id="KW-1133">Transmembrane helix</keyword>
<dbReference type="Pfam" id="PF08019">
    <property type="entry name" value="EptA_B_N"/>
    <property type="match status" value="1"/>
</dbReference>
<evidence type="ECO:0000256" key="5">
    <source>
        <dbReference type="ARBA" id="ARBA00022692"/>
    </source>
</evidence>
<proteinExistence type="predicted"/>
<comment type="subcellular location">
    <subcellularLocation>
        <location evidence="1">Cell inner membrane</location>
        <topology evidence="1">Multi-pass membrane protein</topology>
    </subcellularLocation>
</comment>
<dbReference type="EMBL" id="CP000529">
    <property type="protein sequence ID" value="ABM36543.1"/>
    <property type="molecule type" value="Genomic_DNA"/>
</dbReference>
<dbReference type="InterPro" id="IPR000917">
    <property type="entry name" value="Sulfatase_N"/>
</dbReference>
<reference evidence="13" key="1">
    <citation type="journal article" date="2009" name="Environ. Microbiol.">
        <title>The genome of Polaromonas naphthalenivorans strain CJ2, isolated from coal tar-contaminated sediment, reveals physiological and metabolic versatility and evolution through extensive horizontal gene transfer.</title>
        <authorList>
            <person name="Yagi J.M."/>
            <person name="Sims D."/>
            <person name="Brettin T."/>
            <person name="Bruce D."/>
            <person name="Madsen E.L."/>
        </authorList>
    </citation>
    <scope>NUCLEOTIDE SEQUENCE [LARGE SCALE GENOMIC DNA]</scope>
    <source>
        <strain evidence="13">CJ2</strain>
    </source>
</reference>
<keyword evidence="3" id="KW-0997">Cell inner membrane</keyword>
<dbReference type="AlphaFoldDB" id="A1VLL5"/>
<dbReference type="InterPro" id="IPR040423">
    <property type="entry name" value="PEA_transferase"/>
</dbReference>
<dbReference type="KEGG" id="pna:Pnap_1228"/>
<sequence>MLLRSTLPDPSSAKPGTHPSGLNTGMRPLWVVVLASFWIATVCNVALWRTLARLPDLSSGQAITVSVALALVIGLATAGLLSLLAWRWTLKPVIMLFCVSAAFGAYFMLAYGIVIDKTMMVNTLQTDLRETRDLLNWRLLATVLVLAGLPCVLLWRQHIRLQTSTRQAVSNLAALLATCALLVLVLVLFFQSLASVMRNNTQLRYLINPLNSFYALGSIAARPFQRDESAILPLGTDAKLGASYTAQARPPLLLLVLGETGRSGNFAVNGYGRPTTPGLAKENIASQRNAWSCGTSTAASVPCMFSNFGRANYESRPANYEGLMDVLQHAGLAVLWLDNQSGCKGVCDRIPNADTSQLKVPGLCDGGECFDEVMLHGLDERIAALSAERRAKGVVVVMHQMGSHGPAYFKRSPAAFKKFLPECTNNSLQSCEPQGLVNAYDNSIVYTDHLLTSSIQWLKAQESQNAPAMLYLADHGESLGENNLYLHGMPYSVAPDVQKRVPWITWLSPGFEQRSKIATACLQRQLDAPISHDNYFHSVLGLMNVQTSAYQPALDIYAHCQTGVPPGQP</sequence>
<keyword evidence="5 9" id="KW-0812">Transmembrane</keyword>
<evidence type="ECO:0000256" key="9">
    <source>
        <dbReference type="SAM" id="Phobius"/>
    </source>
</evidence>